<dbReference type="PANTHER" id="PTHR34322:SF2">
    <property type="entry name" value="TRANSPOSASE IS200-LIKE DOMAIN-CONTAINING PROTEIN"/>
    <property type="match status" value="1"/>
</dbReference>
<name>A0A545SXK1_9GAMM</name>
<feature type="domain" description="Chromosomal replication initiator DnaA C-terminal" evidence="1">
    <location>
        <begin position="159"/>
        <end position="213"/>
    </location>
</feature>
<dbReference type="GO" id="GO:0006270">
    <property type="term" value="P:DNA replication initiation"/>
    <property type="evidence" value="ECO:0007669"/>
    <property type="project" value="InterPro"/>
</dbReference>
<dbReference type="OrthoDB" id="9814067at2"/>
<dbReference type="AlphaFoldDB" id="A0A545SXK1"/>
<proteinExistence type="predicted"/>
<evidence type="ECO:0000313" key="2">
    <source>
        <dbReference type="EMBL" id="TQV69681.1"/>
    </source>
</evidence>
<sequence>MEFSTYNLCGFLGGLHYNRLKQTDGPLFRGRYKSILVDASEYLLQVSRYIHRNPVEARKPLVNHLVSYPWSSYSTYVTKRTCPAWLCREPIYAEIGGTSARQAYRAYVEEGVDGEIREFYGKPGFSVILGSKVFREEACANAINGGREVSRKGLVEPVPIATVLGAVSTYYGCEKTSITVSRRGPRANIPRWIAMKLCQDFCGQPLSEIGRPLE</sequence>
<dbReference type="InterPro" id="IPR013159">
    <property type="entry name" value="DnaA_C"/>
</dbReference>
<organism evidence="2 3">
    <name type="scientific">Exilibacterium tricleocarpae</name>
    <dbReference type="NCBI Taxonomy" id="2591008"/>
    <lineage>
        <taxon>Bacteria</taxon>
        <taxon>Pseudomonadati</taxon>
        <taxon>Pseudomonadota</taxon>
        <taxon>Gammaproteobacteria</taxon>
        <taxon>Cellvibrionales</taxon>
        <taxon>Cellvibrionaceae</taxon>
        <taxon>Exilibacterium</taxon>
    </lineage>
</organism>
<evidence type="ECO:0000313" key="3">
    <source>
        <dbReference type="Proteomes" id="UP000319732"/>
    </source>
</evidence>
<dbReference type="SUPFAM" id="SSF48295">
    <property type="entry name" value="TrpR-like"/>
    <property type="match status" value="1"/>
</dbReference>
<dbReference type="RefSeq" id="WP_142929320.1">
    <property type="nucleotide sequence ID" value="NZ_ML660105.1"/>
</dbReference>
<dbReference type="SMART" id="SM00760">
    <property type="entry name" value="Bac_DnaA_C"/>
    <property type="match status" value="1"/>
</dbReference>
<evidence type="ECO:0000259" key="1">
    <source>
        <dbReference type="SMART" id="SM00760"/>
    </source>
</evidence>
<dbReference type="Proteomes" id="UP000319732">
    <property type="component" value="Unassembled WGS sequence"/>
</dbReference>
<keyword evidence="3" id="KW-1185">Reference proteome</keyword>
<dbReference type="GO" id="GO:0005524">
    <property type="term" value="F:ATP binding"/>
    <property type="evidence" value="ECO:0007669"/>
    <property type="project" value="InterPro"/>
</dbReference>
<protein>
    <recommendedName>
        <fullName evidence="1">Chromosomal replication initiator DnaA C-terminal domain-containing protein</fullName>
    </recommendedName>
</protein>
<dbReference type="GO" id="GO:0006275">
    <property type="term" value="P:regulation of DNA replication"/>
    <property type="evidence" value="ECO:0007669"/>
    <property type="project" value="InterPro"/>
</dbReference>
<dbReference type="InterPro" id="IPR036515">
    <property type="entry name" value="Transposase_17_sf"/>
</dbReference>
<dbReference type="PANTHER" id="PTHR34322">
    <property type="entry name" value="TRANSPOSASE, Y1_TNP DOMAIN-CONTAINING"/>
    <property type="match status" value="1"/>
</dbReference>
<comment type="caution">
    <text evidence="2">The sequence shown here is derived from an EMBL/GenBank/DDBJ whole genome shotgun (WGS) entry which is preliminary data.</text>
</comment>
<accession>A0A545SXK1</accession>
<dbReference type="GO" id="GO:0006313">
    <property type="term" value="P:DNA transposition"/>
    <property type="evidence" value="ECO:0007669"/>
    <property type="project" value="InterPro"/>
</dbReference>
<dbReference type="InterPro" id="IPR010921">
    <property type="entry name" value="Trp_repressor/repl_initiator"/>
</dbReference>
<dbReference type="Gene3D" id="3.30.70.1290">
    <property type="entry name" value="Transposase IS200-like"/>
    <property type="match status" value="1"/>
</dbReference>
<dbReference type="EMBL" id="VHSG01000027">
    <property type="protein sequence ID" value="TQV69681.1"/>
    <property type="molecule type" value="Genomic_DNA"/>
</dbReference>
<dbReference type="GO" id="GO:0043565">
    <property type="term" value="F:sequence-specific DNA binding"/>
    <property type="evidence" value="ECO:0007669"/>
    <property type="project" value="InterPro"/>
</dbReference>
<gene>
    <name evidence="2" type="ORF">FKG94_23090</name>
</gene>
<dbReference type="GO" id="GO:0004803">
    <property type="term" value="F:transposase activity"/>
    <property type="evidence" value="ECO:0007669"/>
    <property type="project" value="InterPro"/>
</dbReference>
<reference evidence="2 3" key="1">
    <citation type="submission" date="2019-06" db="EMBL/GenBank/DDBJ databases">
        <title>Whole genome sequence for Cellvibrionaceae sp. R142.</title>
        <authorList>
            <person name="Wang G."/>
        </authorList>
    </citation>
    <scope>NUCLEOTIDE SEQUENCE [LARGE SCALE GENOMIC DNA]</scope>
    <source>
        <strain evidence="2 3">R142</strain>
    </source>
</reference>
<dbReference type="Gene3D" id="1.10.1750.10">
    <property type="match status" value="1"/>
</dbReference>